<evidence type="ECO:0000256" key="1">
    <source>
        <dbReference type="SAM" id="MobiDB-lite"/>
    </source>
</evidence>
<name>A0A5B7CK52_PORTR</name>
<accession>A0A5B7CK52</accession>
<feature type="compositionally biased region" description="Polar residues" evidence="1">
    <location>
        <begin position="21"/>
        <end position="36"/>
    </location>
</feature>
<dbReference type="Proteomes" id="UP000324222">
    <property type="component" value="Unassembled WGS sequence"/>
</dbReference>
<feature type="region of interest" description="Disordered" evidence="1">
    <location>
        <begin position="15"/>
        <end position="41"/>
    </location>
</feature>
<proteinExistence type="predicted"/>
<dbReference type="EMBL" id="VSRR010000056">
    <property type="protein sequence ID" value="MPC09114.1"/>
    <property type="molecule type" value="Genomic_DNA"/>
</dbReference>
<evidence type="ECO:0000313" key="2">
    <source>
        <dbReference type="EMBL" id="MPC09114.1"/>
    </source>
</evidence>
<protein>
    <submittedName>
        <fullName evidence="2">Uncharacterized protein</fullName>
    </submittedName>
</protein>
<sequence>MELHELRLPRQEALAERQRFPRSQTHDTTVICSSPTPRVGPHHEMRLVFTMSQLNDTKFQLTRHGALQKTRFPEILNTSNR</sequence>
<evidence type="ECO:0000313" key="3">
    <source>
        <dbReference type="Proteomes" id="UP000324222"/>
    </source>
</evidence>
<keyword evidence="3" id="KW-1185">Reference proteome</keyword>
<organism evidence="2 3">
    <name type="scientific">Portunus trituberculatus</name>
    <name type="common">Swimming crab</name>
    <name type="synonym">Neptunus trituberculatus</name>
    <dbReference type="NCBI Taxonomy" id="210409"/>
    <lineage>
        <taxon>Eukaryota</taxon>
        <taxon>Metazoa</taxon>
        <taxon>Ecdysozoa</taxon>
        <taxon>Arthropoda</taxon>
        <taxon>Crustacea</taxon>
        <taxon>Multicrustacea</taxon>
        <taxon>Malacostraca</taxon>
        <taxon>Eumalacostraca</taxon>
        <taxon>Eucarida</taxon>
        <taxon>Decapoda</taxon>
        <taxon>Pleocyemata</taxon>
        <taxon>Brachyura</taxon>
        <taxon>Eubrachyura</taxon>
        <taxon>Portunoidea</taxon>
        <taxon>Portunidae</taxon>
        <taxon>Portuninae</taxon>
        <taxon>Portunus</taxon>
    </lineage>
</organism>
<comment type="caution">
    <text evidence="2">The sequence shown here is derived from an EMBL/GenBank/DDBJ whole genome shotgun (WGS) entry which is preliminary data.</text>
</comment>
<gene>
    <name evidence="2" type="ORF">E2C01_001717</name>
</gene>
<dbReference type="AlphaFoldDB" id="A0A5B7CK52"/>
<reference evidence="2 3" key="1">
    <citation type="submission" date="2019-05" db="EMBL/GenBank/DDBJ databases">
        <title>Another draft genome of Portunus trituberculatus and its Hox gene families provides insights of decapod evolution.</title>
        <authorList>
            <person name="Jeong J.-H."/>
            <person name="Song I."/>
            <person name="Kim S."/>
            <person name="Choi T."/>
            <person name="Kim D."/>
            <person name="Ryu S."/>
            <person name="Kim W."/>
        </authorList>
    </citation>
    <scope>NUCLEOTIDE SEQUENCE [LARGE SCALE GENOMIC DNA]</scope>
    <source>
        <tissue evidence="2">Muscle</tissue>
    </source>
</reference>